<keyword evidence="2" id="KW-1185">Reference proteome</keyword>
<gene>
    <name evidence="1" type="ORF">BU25DRAFT_411165</name>
</gene>
<comment type="caution">
    <text evidence="1">The sequence shown here is derived from an EMBL/GenBank/DDBJ whole genome shotgun (WGS) entry which is preliminary data.</text>
</comment>
<proteinExistence type="predicted"/>
<evidence type="ECO:0000313" key="2">
    <source>
        <dbReference type="Proteomes" id="UP000799754"/>
    </source>
</evidence>
<protein>
    <submittedName>
        <fullName evidence="1">Uncharacterized protein</fullName>
    </submittedName>
</protein>
<dbReference type="Proteomes" id="UP000799754">
    <property type="component" value="Unassembled WGS sequence"/>
</dbReference>
<dbReference type="EMBL" id="MU006718">
    <property type="protein sequence ID" value="KAF2627069.1"/>
    <property type="molecule type" value="Genomic_DNA"/>
</dbReference>
<evidence type="ECO:0000313" key="1">
    <source>
        <dbReference type="EMBL" id="KAF2627069.1"/>
    </source>
</evidence>
<reference evidence="1" key="1">
    <citation type="journal article" date="2020" name="Stud. Mycol.">
        <title>101 Dothideomycetes genomes: a test case for predicting lifestyles and emergence of pathogens.</title>
        <authorList>
            <person name="Haridas S."/>
            <person name="Albert R."/>
            <person name="Binder M."/>
            <person name="Bloem J."/>
            <person name="Labutti K."/>
            <person name="Salamov A."/>
            <person name="Andreopoulos B."/>
            <person name="Baker S."/>
            <person name="Barry K."/>
            <person name="Bills G."/>
            <person name="Bluhm B."/>
            <person name="Cannon C."/>
            <person name="Castanera R."/>
            <person name="Culley D."/>
            <person name="Daum C."/>
            <person name="Ezra D."/>
            <person name="Gonzalez J."/>
            <person name="Henrissat B."/>
            <person name="Kuo A."/>
            <person name="Liang C."/>
            <person name="Lipzen A."/>
            <person name="Lutzoni F."/>
            <person name="Magnuson J."/>
            <person name="Mondo S."/>
            <person name="Nolan M."/>
            <person name="Ohm R."/>
            <person name="Pangilinan J."/>
            <person name="Park H.-J."/>
            <person name="Ramirez L."/>
            <person name="Alfaro M."/>
            <person name="Sun H."/>
            <person name="Tritt A."/>
            <person name="Yoshinaga Y."/>
            <person name="Zwiers L.-H."/>
            <person name="Turgeon B."/>
            <person name="Goodwin S."/>
            <person name="Spatafora J."/>
            <person name="Crous P."/>
            <person name="Grigoriev I."/>
        </authorList>
    </citation>
    <scope>NUCLEOTIDE SEQUENCE</scope>
    <source>
        <strain evidence="1">CBS 525.71</strain>
    </source>
</reference>
<sequence>MAGQVDNRRYAATGAIHQMCLCTSKLMRRQTVKVSQRHDGQFCNPMTLIGMLARGEEPTDDPIEVGAAALDVIRKMMGPIQAPDDSNGANDKSKDENTPRVDIMPSMLVELFQESDMNAPDRTGALGMYEQLANEGQLGDDEHVQILRNLLG</sequence>
<name>A0ACB6S1J7_9PLEO</name>
<organism evidence="1 2">
    <name type="scientific">Macroventuria anomochaeta</name>
    <dbReference type="NCBI Taxonomy" id="301207"/>
    <lineage>
        <taxon>Eukaryota</taxon>
        <taxon>Fungi</taxon>
        <taxon>Dikarya</taxon>
        <taxon>Ascomycota</taxon>
        <taxon>Pezizomycotina</taxon>
        <taxon>Dothideomycetes</taxon>
        <taxon>Pleosporomycetidae</taxon>
        <taxon>Pleosporales</taxon>
        <taxon>Pleosporineae</taxon>
        <taxon>Didymellaceae</taxon>
        <taxon>Macroventuria</taxon>
    </lineage>
</organism>
<accession>A0ACB6S1J7</accession>